<evidence type="ECO:0000256" key="6">
    <source>
        <dbReference type="ARBA" id="ARBA00023242"/>
    </source>
</evidence>
<evidence type="ECO:0000313" key="10">
    <source>
        <dbReference type="Proteomes" id="UP000076154"/>
    </source>
</evidence>
<dbReference type="InterPro" id="IPR001138">
    <property type="entry name" value="Zn2Cys6_DnaBD"/>
</dbReference>
<evidence type="ECO:0000256" key="4">
    <source>
        <dbReference type="ARBA" id="ARBA00023125"/>
    </source>
</evidence>
<sequence length="912" mass="102034">MDPNIGPNMLKKQDEDEKPEKRDIKPVVKTLNRVPRACNACRKQKMRCEGADNPPCKRCRNTNLECLFEKPSREATLTGEAGLERIRSLEAHVAEIRHTQTTISNTLSELVSHLRAGAFAARSPSVYPQSFNQQSPSMSSPSMSTPTASHQHVNEMHPSPPGGQNTYPTSHQVIPPPRPSRGTIANQSYQSSAMPPPGQQTSPGDFHPPLVSPQYGANSQGPQPYNHGSAPPGPVLPPFSSLSTMGPPSTQQGNISSLRYQAPENTQSRPIPRNQASSSKRQAPPSSNVTSADSSDLEDEENGELPASGLVAPWEVLRGLADVAIERAAKENGDSSGTHSRARTPSPDRQSRPSKRRKIRHKTHRSLIFPDVVTKNIISEAEARELFDIFFSGCSTFLPVFDSHNDTFDALHERSPFAVDCICMVAARTRDGGAQTSETYRKILEEVQSISCATLFAPVMRTEAVQAMILVSGWSDNGWLSGGHAVRMAMELSMHKAWPKLLRRMKASKWDPNDDRELVIASRTWFCLYLFEHQLSYGTGRPAVLKDDDSIRDCRLLLQHPLAIEDDMRLVSTVELMALRERVNNAIPMEGPVKEEHFNRLREANEEFSTWYKIWDQAFSQKYEDAAFYRQSLQIQHLHAELFHNATALRGINGPDDVQNMPPSQRQLALRSIQIARQGLDITVNSPSYREGMKYAVHYTHATATFAASFLLRLARLFPNDCNMVEIRNQVERLANLMSEIPGKRYALTLQLMLKRSKKRKGSSSSRSPKTSREPHRPLAMVIDHPTGNMSGTGPVSHQRHQEPFSPQYDTPTFASSSDNPMQDGHVAVSGTPYHQQHSMQQHPQQQQQMYHQHYQHTADAEHIWRGFEATSNEQLPVWISDQSLGGTSFTQNGMDAFLLPNDYMPPAPQIW</sequence>
<feature type="region of interest" description="Disordered" evidence="7">
    <location>
        <begin position="127"/>
        <end position="309"/>
    </location>
</feature>
<dbReference type="GO" id="GO:0006351">
    <property type="term" value="P:DNA-templated transcription"/>
    <property type="evidence" value="ECO:0007669"/>
    <property type="project" value="InterPro"/>
</dbReference>
<dbReference type="InterPro" id="IPR051089">
    <property type="entry name" value="prtT"/>
</dbReference>
<keyword evidence="5" id="KW-0804">Transcription</keyword>
<dbReference type="EMBL" id="LUEZ02000010">
    <property type="protein sequence ID" value="RDB29536.1"/>
    <property type="molecule type" value="Genomic_DNA"/>
</dbReference>
<dbReference type="SMART" id="SM00906">
    <property type="entry name" value="Fungal_trans"/>
    <property type="match status" value="1"/>
</dbReference>
<proteinExistence type="predicted"/>
<evidence type="ECO:0000256" key="7">
    <source>
        <dbReference type="SAM" id="MobiDB-lite"/>
    </source>
</evidence>
<feature type="region of interest" description="Disordered" evidence="7">
    <location>
        <begin position="329"/>
        <end position="361"/>
    </location>
</feature>
<keyword evidence="2" id="KW-0479">Metal-binding</keyword>
<dbReference type="PROSITE" id="PS50048">
    <property type="entry name" value="ZN2_CY6_FUNGAL_2"/>
    <property type="match status" value="1"/>
</dbReference>
<dbReference type="GO" id="GO:0000976">
    <property type="term" value="F:transcription cis-regulatory region binding"/>
    <property type="evidence" value="ECO:0007669"/>
    <property type="project" value="TreeGrafter"/>
</dbReference>
<dbReference type="SMART" id="SM00066">
    <property type="entry name" value="GAL4"/>
    <property type="match status" value="1"/>
</dbReference>
<keyword evidence="4" id="KW-0238">DNA-binding</keyword>
<dbReference type="InterPro" id="IPR036864">
    <property type="entry name" value="Zn2-C6_fun-type_DNA-bd_sf"/>
</dbReference>
<comment type="subcellular location">
    <subcellularLocation>
        <location evidence="1">Nucleus</location>
    </subcellularLocation>
</comment>
<reference evidence="9" key="1">
    <citation type="submission" date="2018-04" db="EMBL/GenBank/DDBJ databases">
        <title>Whole genome sequencing of Hypsizygus marmoreus.</title>
        <authorList>
            <person name="Choi I.-G."/>
            <person name="Min B."/>
            <person name="Kim J.-G."/>
            <person name="Kim S."/>
            <person name="Oh Y.-L."/>
            <person name="Kong W.-S."/>
            <person name="Park H."/>
            <person name="Jeong J."/>
            <person name="Song E.-S."/>
        </authorList>
    </citation>
    <scope>NUCLEOTIDE SEQUENCE [LARGE SCALE GENOMIC DNA]</scope>
    <source>
        <strain evidence="9">51987-8</strain>
    </source>
</reference>
<dbReference type="CDD" id="cd00067">
    <property type="entry name" value="GAL4"/>
    <property type="match status" value="1"/>
</dbReference>
<evidence type="ECO:0000256" key="3">
    <source>
        <dbReference type="ARBA" id="ARBA00023015"/>
    </source>
</evidence>
<keyword evidence="10" id="KW-1185">Reference proteome</keyword>
<dbReference type="CDD" id="cd12148">
    <property type="entry name" value="fungal_TF_MHR"/>
    <property type="match status" value="1"/>
</dbReference>
<dbReference type="GO" id="GO:0008270">
    <property type="term" value="F:zinc ion binding"/>
    <property type="evidence" value="ECO:0007669"/>
    <property type="project" value="InterPro"/>
</dbReference>
<dbReference type="Pfam" id="PF04082">
    <property type="entry name" value="Fungal_trans"/>
    <property type="match status" value="1"/>
</dbReference>
<evidence type="ECO:0000313" key="9">
    <source>
        <dbReference type="EMBL" id="RDB29536.1"/>
    </source>
</evidence>
<feature type="region of interest" description="Disordered" evidence="7">
    <location>
        <begin position="755"/>
        <end position="806"/>
    </location>
</feature>
<feature type="compositionally biased region" description="Low complexity" evidence="7">
    <location>
        <begin position="135"/>
        <end position="147"/>
    </location>
</feature>
<keyword evidence="9" id="KW-0378">Hydrolase</keyword>
<dbReference type="OrthoDB" id="4454541at2759"/>
<feature type="compositionally biased region" description="Basic residues" evidence="7">
    <location>
        <begin position="352"/>
        <end position="361"/>
    </location>
</feature>
<evidence type="ECO:0000256" key="2">
    <source>
        <dbReference type="ARBA" id="ARBA00022723"/>
    </source>
</evidence>
<dbReference type="Gene3D" id="4.10.240.10">
    <property type="entry name" value="Zn(2)-C6 fungal-type DNA-binding domain"/>
    <property type="match status" value="1"/>
</dbReference>
<keyword evidence="3" id="KW-0805">Transcription regulation</keyword>
<feature type="compositionally biased region" description="Polar residues" evidence="7">
    <location>
        <begin position="162"/>
        <end position="172"/>
    </location>
</feature>
<dbReference type="PANTHER" id="PTHR31845:SF17">
    <property type="entry name" value="ZN(II)2CYS6 TRANSCRIPTION FACTOR (EUROFUNG)"/>
    <property type="match status" value="1"/>
</dbReference>
<feature type="domain" description="Zn(2)-C6 fungal-type" evidence="8">
    <location>
        <begin position="37"/>
        <end position="68"/>
    </location>
</feature>
<dbReference type="InParanoid" id="A0A369KF52"/>
<dbReference type="SUPFAM" id="SSF57701">
    <property type="entry name" value="Zn2/Cys6 DNA-binding domain"/>
    <property type="match status" value="1"/>
</dbReference>
<organism evidence="9 10">
    <name type="scientific">Hypsizygus marmoreus</name>
    <name type="common">White beech mushroom</name>
    <name type="synonym">Agaricus marmoreus</name>
    <dbReference type="NCBI Taxonomy" id="39966"/>
    <lineage>
        <taxon>Eukaryota</taxon>
        <taxon>Fungi</taxon>
        <taxon>Dikarya</taxon>
        <taxon>Basidiomycota</taxon>
        <taxon>Agaricomycotina</taxon>
        <taxon>Agaricomycetes</taxon>
        <taxon>Agaricomycetidae</taxon>
        <taxon>Agaricales</taxon>
        <taxon>Tricholomatineae</taxon>
        <taxon>Lyophyllaceae</taxon>
        <taxon>Hypsizygus</taxon>
    </lineage>
</organism>
<keyword evidence="9" id="KW-0645">Protease</keyword>
<feature type="compositionally biased region" description="Polar residues" evidence="7">
    <location>
        <begin position="240"/>
        <end position="294"/>
    </location>
</feature>
<accession>A0A369KF52</accession>
<dbReference type="Pfam" id="PF00172">
    <property type="entry name" value="Zn_clus"/>
    <property type="match status" value="1"/>
</dbReference>
<feature type="compositionally biased region" description="Polar residues" evidence="7">
    <location>
        <begin position="183"/>
        <end position="203"/>
    </location>
</feature>
<protein>
    <submittedName>
        <fullName evidence="9">Transcriptional activator of proteases prtT</fullName>
    </submittedName>
</protein>
<dbReference type="GO" id="GO:0000981">
    <property type="term" value="F:DNA-binding transcription factor activity, RNA polymerase II-specific"/>
    <property type="evidence" value="ECO:0007669"/>
    <property type="project" value="InterPro"/>
</dbReference>
<dbReference type="GO" id="GO:0005634">
    <property type="term" value="C:nucleus"/>
    <property type="evidence" value="ECO:0007669"/>
    <property type="project" value="UniProtKB-SubCell"/>
</dbReference>
<dbReference type="GO" id="GO:0008233">
    <property type="term" value="F:peptidase activity"/>
    <property type="evidence" value="ECO:0007669"/>
    <property type="project" value="UniProtKB-KW"/>
</dbReference>
<dbReference type="PANTHER" id="PTHR31845">
    <property type="entry name" value="FINGER DOMAIN PROTEIN, PUTATIVE-RELATED"/>
    <property type="match status" value="1"/>
</dbReference>
<dbReference type="AlphaFoldDB" id="A0A369KF52"/>
<dbReference type="GO" id="GO:0006508">
    <property type="term" value="P:proteolysis"/>
    <property type="evidence" value="ECO:0007669"/>
    <property type="project" value="UniProtKB-KW"/>
</dbReference>
<feature type="compositionally biased region" description="Basic and acidic residues" evidence="7">
    <location>
        <begin position="11"/>
        <end position="23"/>
    </location>
</feature>
<dbReference type="Proteomes" id="UP000076154">
    <property type="component" value="Unassembled WGS sequence"/>
</dbReference>
<feature type="region of interest" description="Disordered" evidence="7">
    <location>
        <begin position="1"/>
        <end position="23"/>
    </location>
</feature>
<keyword evidence="6" id="KW-0539">Nucleus</keyword>
<dbReference type="InterPro" id="IPR007219">
    <property type="entry name" value="XnlR_reg_dom"/>
</dbReference>
<name>A0A369KF52_HYPMA</name>
<evidence type="ECO:0000256" key="1">
    <source>
        <dbReference type="ARBA" id="ARBA00004123"/>
    </source>
</evidence>
<dbReference type="PROSITE" id="PS00463">
    <property type="entry name" value="ZN2_CY6_FUNGAL_1"/>
    <property type="match status" value="1"/>
</dbReference>
<evidence type="ECO:0000256" key="5">
    <source>
        <dbReference type="ARBA" id="ARBA00023163"/>
    </source>
</evidence>
<gene>
    <name evidence="9" type="primary">prtT_0</name>
    <name evidence="9" type="ORF">Hypma_015705</name>
</gene>
<comment type="caution">
    <text evidence="9">The sequence shown here is derived from an EMBL/GenBank/DDBJ whole genome shotgun (WGS) entry which is preliminary data.</text>
</comment>
<evidence type="ECO:0000259" key="8">
    <source>
        <dbReference type="PROSITE" id="PS50048"/>
    </source>
</evidence>